<dbReference type="GO" id="GO:0003964">
    <property type="term" value="F:RNA-directed DNA polymerase activity"/>
    <property type="evidence" value="ECO:0007669"/>
    <property type="project" value="UniProtKB-KW"/>
</dbReference>
<dbReference type="InterPro" id="IPR014746">
    <property type="entry name" value="Gln_synth/guanido_kin_cat_dom"/>
</dbReference>
<keyword evidence="5" id="KW-0547">Nucleotide-binding</keyword>
<evidence type="ECO:0000256" key="7">
    <source>
        <dbReference type="SAM" id="Coils"/>
    </source>
</evidence>
<dbReference type="InterPro" id="IPR056924">
    <property type="entry name" value="SH3_Tf2-1"/>
</dbReference>
<evidence type="ECO:0000256" key="3">
    <source>
        <dbReference type="ARBA" id="ARBA00022490"/>
    </source>
</evidence>
<proteinExistence type="predicted"/>
<dbReference type="EMBL" id="BQNB010012012">
    <property type="protein sequence ID" value="GJS98054.1"/>
    <property type="molecule type" value="Genomic_DNA"/>
</dbReference>
<dbReference type="PANTHER" id="PTHR20852">
    <property type="entry name" value="GLUTAMINE SYNTHETASE"/>
    <property type="match status" value="1"/>
</dbReference>
<evidence type="ECO:0000256" key="6">
    <source>
        <dbReference type="ARBA" id="ARBA00022840"/>
    </source>
</evidence>
<dbReference type="InterPro" id="IPR050292">
    <property type="entry name" value="Glutamine_Synthetase"/>
</dbReference>
<evidence type="ECO:0000259" key="8">
    <source>
        <dbReference type="SMART" id="SM01230"/>
    </source>
</evidence>
<evidence type="ECO:0000313" key="10">
    <source>
        <dbReference type="Proteomes" id="UP001151760"/>
    </source>
</evidence>
<sequence>MQQLANNIDAVGSYLWLIRFDQVTYRMFDISKSVGHVGLFTSQKVFVCIMRLANNIDAVASYLWLIRFDEVTYRVFDMLKSVVASYLWPIRFDQATYMVFDMSKSVGVPILGDWNGAGAHTNYSTKSMREDGGYKVILKAIKKLSYKHKEHIAAYGEGNERRFTGRHETADINTFKLGVANRGASIRVGRDTEKDEKGYFKDKRPASNMDTYVITSIPPLLPDQIFKLKQLTMLTLAETNMVKGIEGIEAYEETRERRSDFEISEDERRHSKIGALRKKAINASNKFTHSLKKRGKRKIDYRVPSVLIKHRMFSALLARCLVSQKACKMSGLSARKHICRTLQEKEVDINKKTENQAKMTKLSMEWKRLCKIKAKETTDNIVQVKERLKAARDRQKSYADNQQKPLEFSVSDKVLLKVSPWKGIICFGKRSKLSSRYVGPFDIVERVGLVAYQLRLRQELVCIHNTFHVSNLKKCLANVNLHVPLEEIKIDKGLCFVEEPIEGLDREIKKLKQSKILIVRIRWNSRRGPEYCWEREDEMKHKYP</sequence>
<evidence type="ECO:0000256" key="1">
    <source>
        <dbReference type="ARBA" id="ARBA00004496"/>
    </source>
</evidence>
<keyword evidence="3" id="KW-0963">Cytoplasm</keyword>
<dbReference type="InterPro" id="IPR008146">
    <property type="entry name" value="Gln_synth_cat_dom"/>
</dbReference>
<comment type="caution">
    <text evidence="9">The sequence shown here is derived from an EMBL/GenBank/DDBJ whole genome shotgun (WGS) entry which is preliminary data.</text>
</comment>
<protein>
    <recommendedName>
        <fullName evidence="2">glutamine synthetase</fullName>
        <ecNumber evidence="2">6.3.1.2</ecNumber>
    </recommendedName>
</protein>
<keyword evidence="6" id="KW-0067">ATP-binding</keyword>
<name>A0ABQ5A5Y9_9ASTR</name>
<reference evidence="9" key="2">
    <citation type="submission" date="2022-01" db="EMBL/GenBank/DDBJ databases">
        <authorList>
            <person name="Yamashiro T."/>
            <person name="Shiraishi A."/>
            <person name="Satake H."/>
            <person name="Nakayama K."/>
        </authorList>
    </citation>
    <scope>NUCLEOTIDE SEQUENCE</scope>
</reference>
<evidence type="ECO:0000313" key="9">
    <source>
        <dbReference type="EMBL" id="GJS98054.1"/>
    </source>
</evidence>
<dbReference type="Gene3D" id="3.30.590.10">
    <property type="entry name" value="Glutamine synthetase/guanido kinase, catalytic domain"/>
    <property type="match status" value="1"/>
</dbReference>
<feature type="domain" description="GS catalytic" evidence="8">
    <location>
        <begin position="27"/>
        <end position="217"/>
    </location>
</feature>
<gene>
    <name evidence="9" type="ORF">Tco_0819224</name>
</gene>
<dbReference type="PANTHER" id="PTHR20852:SF93">
    <property type="entry name" value="GLUTAMINE SYNTHETASE CYTOSOLIC ISOZYME 1-1"/>
    <property type="match status" value="1"/>
</dbReference>
<organism evidence="9 10">
    <name type="scientific">Tanacetum coccineum</name>
    <dbReference type="NCBI Taxonomy" id="301880"/>
    <lineage>
        <taxon>Eukaryota</taxon>
        <taxon>Viridiplantae</taxon>
        <taxon>Streptophyta</taxon>
        <taxon>Embryophyta</taxon>
        <taxon>Tracheophyta</taxon>
        <taxon>Spermatophyta</taxon>
        <taxon>Magnoliopsida</taxon>
        <taxon>eudicotyledons</taxon>
        <taxon>Gunneridae</taxon>
        <taxon>Pentapetalae</taxon>
        <taxon>asterids</taxon>
        <taxon>campanulids</taxon>
        <taxon>Asterales</taxon>
        <taxon>Asteraceae</taxon>
        <taxon>Asteroideae</taxon>
        <taxon>Anthemideae</taxon>
        <taxon>Anthemidinae</taxon>
        <taxon>Tanacetum</taxon>
    </lineage>
</organism>
<dbReference type="Proteomes" id="UP001151760">
    <property type="component" value="Unassembled WGS sequence"/>
</dbReference>
<dbReference type="SMART" id="SM01230">
    <property type="entry name" value="Gln-synt_C"/>
    <property type="match status" value="1"/>
</dbReference>
<keyword evidence="9" id="KW-0695">RNA-directed DNA polymerase</keyword>
<feature type="coiled-coil region" evidence="7">
    <location>
        <begin position="374"/>
        <end position="401"/>
    </location>
</feature>
<comment type="subcellular location">
    <subcellularLocation>
        <location evidence="1">Cytoplasm</location>
    </subcellularLocation>
</comment>
<evidence type="ECO:0000256" key="5">
    <source>
        <dbReference type="ARBA" id="ARBA00022741"/>
    </source>
</evidence>
<keyword evidence="4" id="KW-0436">Ligase</keyword>
<evidence type="ECO:0000256" key="2">
    <source>
        <dbReference type="ARBA" id="ARBA00012937"/>
    </source>
</evidence>
<dbReference type="Pfam" id="PF24626">
    <property type="entry name" value="SH3_Tf2-1"/>
    <property type="match status" value="1"/>
</dbReference>
<accession>A0ABQ5A5Y9</accession>
<keyword evidence="9" id="KW-0548">Nucleotidyltransferase</keyword>
<dbReference type="EC" id="6.3.1.2" evidence="2"/>
<keyword evidence="9" id="KW-0808">Transferase</keyword>
<keyword evidence="10" id="KW-1185">Reference proteome</keyword>
<keyword evidence="7" id="KW-0175">Coiled coil</keyword>
<reference evidence="9" key="1">
    <citation type="journal article" date="2022" name="Int. J. Mol. Sci.">
        <title>Draft Genome of Tanacetum Coccineum: Genomic Comparison of Closely Related Tanacetum-Family Plants.</title>
        <authorList>
            <person name="Yamashiro T."/>
            <person name="Shiraishi A."/>
            <person name="Nakayama K."/>
            <person name="Satake H."/>
        </authorList>
    </citation>
    <scope>NUCLEOTIDE SEQUENCE</scope>
</reference>
<dbReference type="SUPFAM" id="SSF55931">
    <property type="entry name" value="Glutamine synthetase/guanido kinase"/>
    <property type="match status" value="1"/>
</dbReference>
<evidence type="ECO:0000256" key="4">
    <source>
        <dbReference type="ARBA" id="ARBA00022598"/>
    </source>
</evidence>